<proteinExistence type="inferred from homology"/>
<comment type="similarity">
    <text evidence="8">Belongs to the CmpA/NrtA family.</text>
</comment>
<dbReference type="RefSeq" id="WP_106255688.1">
    <property type="nucleotide sequence ID" value="NZ_CAWNSW010000085.1"/>
</dbReference>
<dbReference type="OrthoDB" id="416209at2"/>
<dbReference type="InterPro" id="IPR044527">
    <property type="entry name" value="NrtA/CpmA_ABC-bd_dom"/>
</dbReference>
<evidence type="ECO:0000256" key="1">
    <source>
        <dbReference type="ARBA" id="ARBA00004533"/>
    </source>
</evidence>
<evidence type="ECO:0000256" key="2">
    <source>
        <dbReference type="ARBA" id="ARBA00022448"/>
    </source>
</evidence>
<evidence type="ECO:0000256" key="3">
    <source>
        <dbReference type="ARBA" id="ARBA00022475"/>
    </source>
</evidence>
<feature type="signal peptide" evidence="10">
    <location>
        <begin position="1"/>
        <end position="23"/>
    </location>
</feature>
<evidence type="ECO:0000256" key="7">
    <source>
        <dbReference type="ARBA" id="ARBA00023136"/>
    </source>
</evidence>
<accession>A0A2T1EF31</accession>
<keyword evidence="5 10" id="KW-0732">Signal</keyword>
<dbReference type="Proteomes" id="UP000239576">
    <property type="component" value="Unassembled WGS sequence"/>
</dbReference>
<keyword evidence="2" id="KW-0813">Transport</keyword>
<evidence type="ECO:0000256" key="5">
    <source>
        <dbReference type="ARBA" id="ARBA00022729"/>
    </source>
</evidence>
<keyword evidence="7" id="KW-0472">Membrane</keyword>
<dbReference type="PROSITE" id="PS51318">
    <property type="entry name" value="TAT"/>
    <property type="match status" value="1"/>
</dbReference>
<dbReference type="PANTHER" id="PTHR30024">
    <property type="entry name" value="ALIPHATIC SULFONATES-BINDING PROTEIN-RELATED"/>
    <property type="match status" value="1"/>
</dbReference>
<dbReference type="Gene3D" id="3.40.190.10">
    <property type="entry name" value="Periplasmic binding protein-like II"/>
    <property type="match status" value="2"/>
</dbReference>
<keyword evidence="3" id="KW-1003">Cell membrane</keyword>
<protein>
    <submittedName>
        <fullName evidence="11">Bicarbonate-binding protein</fullName>
    </submittedName>
</protein>
<gene>
    <name evidence="11" type="ORF">C7B82_07505</name>
</gene>
<dbReference type="SUPFAM" id="SSF53850">
    <property type="entry name" value="Periplasmic binding protein-like II"/>
    <property type="match status" value="1"/>
</dbReference>
<evidence type="ECO:0000256" key="4">
    <source>
        <dbReference type="ARBA" id="ARBA00022519"/>
    </source>
</evidence>
<reference evidence="11 12" key="2">
    <citation type="submission" date="2018-03" db="EMBL/GenBank/DDBJ databases">
        <title>The ancient ancestry and fast evolution of plastids.</title>
        <authorList>
            <person name="Moore K.R."/>
            <person name="Magnabosco C."/>
            <person name="Momper L."/>
            <person name="Gold D.A."/>
            <person name="Bosak T."/>
            <person name="Fournier G.P."/>
        </authorList>
    </citation>
    <scope>NUCLEOTIDE SEQUENCE [LARGE SCALE GENOMIC DNA]</scope>
    <source>
        <strain evidence="11 12">ULC18</strain>
    </source>
</reference>
<comment type="caution">
    <text evidence="11">The sequence shown here is derived from an EMBL/GenBank/DDBJ whole genome shotgun (WGS) entry which is preliminary data.</text>
</comment>
<feature type="chain" id="PRO_5015423815" evidence="10">
    <location>
        <begin position="24"/>
        <end position="443"/>
    </location>
</feature>
<evidence type="ECO:0000256" key="10">
    <source>
        <dbReference type="SAM" id="SignalP"/>
    </source>
</evidence>
<dbReference type="EMBL" id="PVWK01000038">
    <property type="protein sequence ID" value="PSB31314.1"/>
    <property type="molecule type" value="Genomic_DNA"/>
</dbReference>
<dbReference type="CDD" id="cd13553">
    <property type="entry name" value="PBP2_NrtA_CpmA_like"/>
    <property type="match status" value="1"/>
</dbReference>
<feature type="region of interest" description="Disordered" evidence="9">
    <location>
        <begin position="28"/>
        <end position="47"/>
    </location>
</feature>
<evidence type="ECO:0000256" key="9">
    <source>
        <dbReference type="SAM" id="MobiDB-lite"/>
    </source>
</evidence>
<evidence type="ECO:0000256" key="8">
    <source>
        <dbReference type="ARBA" id="ARBA00024031"/>
    </source>
</evidence>
<dbReference type="AlphaFoldDB" id="A0A2T1EF31"/>
<name>A0A2T1EF31_9CYAN</name>
<comment type="subcellular location">
    <subcellularLocation>
        <location evidence="1">Cell inner membrane</location>
    </subcellularLocation>
</comment>
<evidence type="ECO:0000256" key="6">
    <source>
        <dbReference type="ARBA" id="ARBA00023065"/>
    </source>
</evidence>
<reference evidence="12" key="1">
    <citation type="submission" date="2018-02" db="EMBL/GenBank/DDBJ databases">
        <authorList>
            <person name="Moore K."/>
            <person name="Momper L."/>
        </authorList>
    </citation>
    <scope>NUCLEOTIDE SEQUENCE [LARGE SCALE GENOMIC DNA]</scope>
    <source>
        <strain evidence="12">ULC18</strain>
    </source>
</reference>
<dbReference type="GO" id="GO:0005886">
    <property type="term" value="C:plasma membrane"/>
    <property type="evidence" value="ECO:0007669"/>
    <property type="project" value="UniProtKB-SubCell"/>
</dbReference>
<dbReference type="InterPro" id="IPR006311">
    <property type="entry name" value="TAT_signal"/>
</dbReference>
<dbReference type="PANTHER" id="PTHR30024:SF7">
    <property type="entry name" value="NITRATE_NITRITE BINDING PROTEIN NRTA"/>
    <property type="match status" value="1"/>
</dbReference>
<sequence>MTNFSRRKFIITSGVAAAGTLLAHGCSSGSNTASTSTSPSAAPAVNVGAADTPETTTATLGFIALTDSAPLIIAKEKGYFEKYGMKDVKVVKQTSWATTRDNLVTGSQGGGIDGAHILSPMPYMLTTGKINDGKPVPMYILARLNVDGQCISVSNDYKDAKLGLESSPLKDAFAKAKSAGKQTKCAVTFPGGTHDLWMRYWLAAGGLNPNKDASLIVIPPPQMVSNMKEGQMAAFCVGEPWNAQLVNQGIGFTALTTGELWNNHPEKAFTMRADWVDKNPKAAKALLMAVQEAQMWCDKAENKKEMAEIVSKREYFKAPAKDIVDRAMGKFDYGNGKVVENSPHVMKFWEAGDTNASYPYKSHDLWFLTEHKRWGYLAADADAKKLVDKVNREDIWKEAAKVIGQTAAIPKSTSRGVETFFDGVKFDPENPEAYLKSLKIKAA</sequence>
<keyword evidence="12" id="KW-1185">Reference proteome</keyword>
<dbReference type="GO" id="GO:0006811">
    <property type="term" value="P:monoatomic ion transport"/>
    <property type="evidence" value="ECO:0007669"/>
    <property type="project" value="UniProtKB-KW"/>
</dbReference>
<organism evidence="11 12">
    <name type="scientific">Stenomitos frigidus ULC18</name>
    <dbReference type="NCBI Taxonomy" id="2107698"/>
    <lineage>
        <taxon>Bacteria</taxon>
        <taxon>Bacillati</taxon>
        <taxon>Cyanobacteriota</taxon>
        <taxon>Cyanophyceae</taxon>
        <taxon>Leptolyngbyales</taxon>
        <taxon>Leptolyngbyaceae</taxon>
        <taxon>Stenomitos</taxon>
    </lineage>
</organism>
<feature type="compositionally biased region" description="Low complexity" evidence="9">
    <location>
        <begin position="28"/>
        <end position="44"/>
    </location>
</feature>
<keyword evidence="6" id="KW-0406">Ion transport</keyword>
<evidence type="ECO:0000313" key="12">
    <source>
        <dbReference type="Proteomes" id="UP000239576"/>
    </source>
</evidence>
<evidence type="ECO:0000313" key="11">
    <source>
        <dbReference type="EMBL" id="PSB31314.1"/>
    </source>
</evidence>
<dbReference type="Pfam" id="PF13379">
    <property type="entry name" value="NMT1_2"/>
    <property type="match status" value="1"/>
</dbReference>
<keyword evidence="4" id="KW-0997">Cell inner membrane</keyword>